<name>A0A8E2F0U3_9PEZI</name>
<dbReference type="OrthoDB" id="3798510at2759"/>
<dbReference type="EMBL" id="KV749689">
    <property type="protein sequence ID" value="OCL08235.1"/>
    <property type="molecule type" value="Genomic_DNA"/>
</dbReference>
<feature type="region of interest" description="Disordered" evidence="1">
    <location>
        <begin position="1"/>
        <end position="28"/>
    </location>
</feature>
<sequence>MPRRCNHHSNTEKICAKQGRSSPRSATPARCRECGIWESDNQSDAPGFHPFNVRESNPNGNRFSILAQLDQQPSHTKWAFDFIPPPKASIARRRGKRGGKNIKAKIKKPPRYEAFNNIFANIASLPSSHIGLDTGQSMLGKPSWGQQCQLDVSTAPKDSGRTSSPPRDLSSRAGSLSTVSSGEGNDSIPIRMPEPPQPCLTQRNIFREQPEMANYKRKESRFFPFSGLLNSQELSTPLVTNPMRSTPNGLNPPTPPKAKSRVAVPNITHKLTAVAALRAISTPGNMSPPLAASTRNDCTSPSTLSPLSITPPLTASPTLSTSPAVSSSSLISLSSSPINTFFTPTISSAPPPTLPKHQQTQEPPLLIAKNGKSVHPPVVPPISAPTNAASMNHKATPSPPTPSRIWVSDSAPKPDPPVKFSKVDVPQFLSLGHAHLCWCREHPVPASPTALPSIQRDHEIGTEAHDPGANFERIEPEESDEDGWTVLLPEARFGKLVGPAVLAEACKPKNACKGLESKGRKVAKDRGGYGVTIRREEGTPMLKCEKFKDGKLQAA</sequence>
<feature type="compositionally biased region" description="Polar residues" evidence="1">
    <location>
        <begin position="172"/>
        <end position="184"/>
    </location>
</feature>
<evidence type="ECO:0000313" key="2">
    <source>
        <dbReference type="EMBL" id="OCL08235.1"/>
    </source>
</evidence>
<evidence type="ECO:0000256" key="1">
    <source>
        <dbReference type="SAM" id="MobiDB-lite"/>
    </source>
</evidence>
<dbReference type="Proteomes" id="UP000250140">
    <property type="component" value="Unassembled WGS sequence"/>
</dbReference>
<evidence type="ECO:0000313" key="3">
    <source>
        <dbReference type="Proteomes" id="UP000250140"/>
    </source>
</evidence>
<feature type="region of interest" description="Disordered" evidence="1">
    <location>
        <begin position="369"/>
        <end position="413"/>
    </location>
</feature>
<protein>
    <submittedName>
        <fullName evidence="2">Uncharacterized protein</fullName>
    </submittedName>
</protein>
<feature type="compositionally biased region" description="Low complexity" evidence="1">
    <location>
        <begin position="299"/>
        <end position="310"/>
    </location>
</feature>
<dbReference type="AlphaFoldDB" id="A0A8E2F0U3"/>
<proteinExistence type="predicted"/>
<feature type="compositionally biased region" description="Polar residues" evidence="1">
    <location>
        <begin position="384"/>
        <end position="395"/>
    </location>
</feature>
<keyword evidence="3" id="KW-1185">Reference proteome</keyword>
<feature type="region of interest" description="Disordered" evidence="1">
    <location>
        <begin position="283"/>
        <end position="310"/>
    </location>
</feature>
<gene>
    <name evidence="2" type="ORF">AOQ84DRAFT_222097</name>
</gene>
<reference evidence="2 3" key="1">
    <citation type="journal article" date="2016" name="Nat. Commun.">
        <title>Ectomycorrhizal ecology is imprinted in the genome of the dominant symbiotic fungus Cenococcum geophilum.</title>
        <authorList>
            <consortium name="DOE Joint Genome Institute"/>
            <person name="Peter M."/>
            <person name="Kohler A."/>
            <person name="Ohm R.A."/>
            <person name="Kuo A."/>
            <person name="Krutzmann J."/>
            <person name="Morin E."/>
            <person name="Arend M."/>
            <person name="Barry K.W."/>
            <person name="Binder M."/>
            <person name="Choi C."/>
            <person name="Clum A."/>
            <person name="Copeland A."/>
            <person name="Grisel N."/>
            <person name="Haridas S."/>
            <person name="Kipfer T."/>
            <person name="LaButti K."/>
            <person name="Lindquist E."/>
            <person name="Lipzen A."/>
            <person name="Maire R."/>
            <person name="Meier B."/>
            <person name="Mihaltcheva S."/>
            <person name="Molinier V."/>
            <person name="Murat C."/>
            <person name="Poggeler S."/>
            <person name="Quandt C.A."/>
            <person name="Sperisen C."/>
            <person name="Tritt A."/>
            <person name="Tisserant E."/>
            <person name="Crous P.W."/>
            <person name="Henrissat B."/>
            <person name="Nehls U."/>
            <person name="Egli S."/>
            <person name="Spatafora J.W."/>
            <person name="Grigoriev I.V."/>
            <person name="Martin F.M."/>
        </authorList>
    </citation>
    <scope>NUCLEOTIDE SEQUENCE [LARGE SCALE GENOMIC DNA]</scope>
    <source>
        <strain evidence="2 3">CBS 207.34</strain>
    </source>
</reference>
<accession>A0A8E2F0U3</accession>
<feature type="region of interest" description="Disordered" evidence="1">
    <location>
        <begin position="153"/>
        <end position="199"/>
    </location>
</feature>
<organism evidence="2 3">
    <name type="scientific">Glonium stellatum</name>
    <dbReference type="NCBI Taxonomy" id="574774"/>
    <lineage>
        <taxon>Eukaryota</taxon>
        <taxon>Fungi</taxon>
        <taxon>Dikarya</taxon>
        <taxon>Ascomycota</taxon>
        <taxon>Pezizomycotina</taxon>
        <taxon>Dothideomycetes</taxon>
        <taxon>Pleosporomycetidae</taxon>
        <taxon>Gloniales</taxon>
        <taxon>Gloniaceae</taxon>
        <taxon>Glonium</taxon>
    </lineage>
</organism>